<dbReference type="RefSeq" id="WP_230218207.1">
    <property type="nucleotide sequence ID" value="NZ_JAJKFT010000004.1"/>
</dbReference>
<protein>
    <submittedName>
        <fullName evidence="1">Uncharacterized protein</fullName>
    </submittedName>
</protein>
<comment type="caution">
    <text evidence="1">The sequence shown here is derived from an EMBL/GenBank/DDBJ whole genome shotgun (WGS) entry which is preliminary data.</text>
</comment>
<name>A0A9X1SF51_9BACT</name>
<evidence type="ECO:0000313" key="2">
    <source>
        <dbReference type="Proteomes" id="UP001139103"/>
    </source>
</evidence>
<evidence type="ECO:0000313" key="1">
    <source>
        <dbReference type="EMBL" id="MCC9628750.1"/>
    </source>
</evidence>
<dbReference type="Proteomes" id="UP001139103">
    <property type="component" value="Unassembled WGS sequence"/>
</dbReference>
<organism evidence="1 2">
    <name type="scientific">Blastopirellula sediminis</name>
    <dbReference type="NCBI Taxonomy" id="2894196"/>
    <lineage>
        <taxon>Bacteria</taxon>
        <taxon>Pseudomonadati</taxon>
        <taxon>Planctomycetota</taxon>
        <taxon>Planctomycetia</taxon>
        <taxon>Pirellulales</taxon>
        <taxon>Pirellulaceae</taxon>
        <taxon>Blastopirellula</taxon>
    </lineage>
</organism>
<gene>
    <name evidence="1" type="ORF">LOC68_10095</name>
</gene>
<proteinExistence type="predicted"/>
<sequence length="138" mass="15520">MVRDHPSFDNTAMLIDNVILEMIGPDPRIHQIPELFHAEIYGRLHQGQEDSGDAYYYAAIQIAIRPPDAEEVLDGVLSWLVSHAALLQEFRCDKTLEIQSHMLAIDGSRSLCLDPQFIDALSKAGLALRHQVSRERGD</sequence>
<keyword evidence="2" id="KW-1185">Reference proteome</keyword>
<reference evidence="1" key="1">
    <citation type="submission" date="2021-11" db="EMBL/GenBank/DDBJ databases">
        <title>Genome sequence.</title>
        <authorList>
            <person name="Sun Q."/>
        </authorList>
    </citation>
    <scope>NUCLEOTIDE SEQUENCE</scope>
    <source>
        <strain evidence="1">JC732</strain>
    </source>
</reference>
<dbReference type="AlphaFoldDB" id="A0A9X1SF51"/>
<dbReference type="EMBL" id="JAJKFT010000004">
    <property type="protein sequence ID" value="MCC9628750.1"/>
    <property type="molecule type" value="Genomic_DNA"/>
</dbReference>
<accession>A0A9X1SF51</accession>